<evidence type="ECO:0000313" key="2">
    <source>
        <dbReference type="EMBL" id="KAJ1700222.1"/>
    </source>
</evidence>
<proteinExistence type="predicted"/>
<keyword evidence="3" id="KW-1185">Reference proteome</keyword>
<name>A0A9Q0CV00_9POAL</name>
<dbReference type="PANTHER" id="PTHR48155:SF1">
    <property type="entry name" value="F-BOX DOMAIN-CONTAINING PROTEIN"/>
    <property type="match status" value="1"/>
</dbReference>
<gene>
    <name evidence="2" type="ORF">LUZ63_000001</name>
</gene>
<reference evidence="2" key="1">
    <citation type="journal article" date="2022" name="Cell">
        <title>Repeat-based holocentromeres influence genome architecture and karyotype evolution.</title>
        <authorList>
            <person name="Hofstatter P.G."/>
            <person name="Thangavel G."/>
            <person name="Lux T."/>
            <person name="Neumann P."/>
            <person name="Vondrak T."/>
            <person name="Novak P."/>
            <person name="Zhang M."/>
            <person name="Costa L."/>
            <person name="Castellani M."/>
            <person name="Scott A."/>
            <person name="Toegelov H."/>
            <person name="Fuchs J."/>
            <person name="Mata-Sucre Y."/>
            <person name="Dias Y."/>
            <person name="Vanzela A.L.L."/>
            <person name="Huettel B."/>
            <person name="Almeida C.C.S."/>
            <person name="Simkova H."/>
            <person name="Souza G."/>
            <person name="Pedrosa-Harand A."/>
            <person name="Macas J."/>
            <person name="Mayer K.F.X."/>
            <person name="Houben A."/>
            <person name="Marques A."/>
        </authorList>
    </citation>
    <scope>NUCLEOTIDE SEQUENCE</scope>
    <source>
        <strain evidence="2">RhyBre1mFocal</strain>
    </source>
</reference>
<dbReference type="Pfam" id="PF12937">
    <property type="entry name" value="F-box-like"/>
    <property type="match status" value="1"/>
</dbReference>
<accession>A0A9Q0CV00</accession>
<evidence type="ECO:0000259" key="1">
    <source>
        <dbReference type="PROSITE" id="PS50181"/>
    </source>
</evidence>
<dbReference type="InterPro" id="IPR036047">
    <property type="entry name" value="F-box-like_dom_sf"/>
</dbReference>
<dbReference type="EMBL" id="JAMQYH010000001">
    <property type="protein sequence ID" value="KAJ1700222.1"/>
    <property type="molecule type" value="Genomic_DNA"/>
</dbReference>
<dbReference type="AlphaFoldDB" id="A0A9Q0CV00"/>
<feature type="domain" description="F-box" evidence="1">
    <location>
        <begin position="6"/>
        <end position="52"/>
    </location>
</feature>
<comment type="caution">
    <text evidence="2">The sequence shown here is derived from an EMBL/GenBank/DDBJ whole genome shotgun (WGS) entry which is preliminary data.</text>
</comment>
<dbReference type="OrthoDB" id="1647530at2759"/>
<dbReference type="Proteomes" id="UP001151287">
    <property type="component" value="Unassembled WGS sequence"/>
</dbReference>
<organism evidence="2 3">
    <name type="scientific">Rhynchospora breviuscula</name>
    <dbReference type="NCBI Taxonomy" id="2022672"/>
    <lineage>
        <taxon>Eukaryota</taxon>
        <taxon>Viridiplantae</taxon>
        <taxon>Streptophyta</taxon>
        <taxon>Embryophyta</taxon>
        <taxon>Tracheophyta</taxon>
        <taxon>Spermatophyta</taxon>
        <taxon>Magnoliopsida</taxon>
        <taxon>Liliopsida</taxon>
        <taxon>Poales</taxon>
        <taxon>Cyperaceae</taxon>
        <taxon>Cyperoideae</taxon>
        <taxon>Rhynchosporeae</taxon>
        <taxon>Rhynchospora</taxon>
    </lineage>
</organism>
<sequence>MGGEVEELIGILPDHILIEIFIRLPVTQWGLVASVSKRWTGIFRGDHLWQTAIARTWPTAVTRKRWPGPIPRSSGRRRFMALYVSNNIVASGSETDELVGHAYLYLKEQLELSNSPPPSSILHGTMIDQFIACGLSRDGAHKVVSEIWMAVINNLEENHHTFLLLKRLAKEGDLFLPYPYSRSYEVLWRVYDKLFTDFRDCFSRTDYCNLLGCVRSRFQPLPSTWLGY</sequence>
<dbReference type="PANTHER" id="PTHR48155">
    <property type="entry name" value="OS09G0497600 PROTEIN"/>
    <property type="match status" value="1"/>
</dbReference>
<dbReference type="Gene3D" id="1.20.1280.50">
    <property type="match status" value="1"/>
</dbReference>
<protein>
    <recommendedName>
        <fullName evidence="1">F-box domain-containing protein</fullName>
    </recommendedName>
</protein>
<dbReference type="PROSITE" id="PS50181">
    <property type="entry name" value="FBOX"/>
    <property type="match status" value="1"/>
</dbReference>
<dbReference type="InterPro" id="IPR001810">
    <property type="entry name" value="F-box_dom"/>
</dbReference>
<dbReference type="SUPFAM" id="SSF81383">
    <property type="entry name" value="F-box domain"/>
    <property type="match status" value="1"/>
</dbReference>
<evidence type="ECO:0000313" key="3">
    <source>
        <dbReference type="Proteomes" id="UP001151287"/>
    </source>
</evidence>